<feature type="compositionally biased region" description="Low complexity" evidence="1">
    <location>
        <begin position="127"/>
        <end position="147"/>
    </location>
</feature>
<feature type="region of interest" description="Disordered" evidence="1">
    <location>
        <begin position="120"/>
        <end position="165"/>
    </location>
</feature>
<accession>A0A512HRY7</accession>
<evidence type="ECO:0000256" key="1">
    <source>
        <dbReference type="SAM" id="MobiDB-lite"/>
    </source>
</evidence>
<comment type="caution">
    <text evidence="2">The sequence shown here is derived from an EMBL/GenBank/DDBJ whole genome shotgun (WGS) entry which is preliminary data.</text>
</comment>
<dbReference type="AlphaFoldDB" id="A0A512HRY7"/>
<reference evidence="2 3" key="1">
    <citation type="submission" date="2019-07" db="EMBL/GenBank/DDBJ databases">
        <title>Whole genome shotgun sequence of Aeromicrobium flavum NBRC 107625.</title>
        <authorList>
            <person name="Hosoyama A."/>
            <person name="Uohara A."/>
            <person name="Ohji S."/>
            <person name="Ichikawa N."/>
        </authorList>
    </citation>
    <scope>NUCLEOTIDE SEQUENCE [LARGE SCALE GENOMIC DNA]</scope>
    <source>
        <strain evidence="2 3">NBRC 107625</strain>
    </source>
</reference>
<dbReference type="Proteomes" id="UP000321769">
    <property type="component" value="Unassembled WGS sequence"/>
</dbReference>
<evidence type="ECO:0000313" key="3">
    <source>
        <dbReference type="Proteomes" id="UP000321769"/>
    </source>
</evidence>
<protein>
    <recommendedName>
        <fullName evidence="4">Integrase SAM-like N-terminal domain-containing protein</fullName>
    </recommendedName>
</protein>
<organism evidence="2 3">
    <name type="scientific">Aeromicrobium flavum</name>
    <dbReference type="NCBI Taxonomy" id="416568"/>
    <lineage>
        <taxon>Bacteria</taxon>
        <taxon>Bacillati</taxon>
        <taxon>Actinomycetota</taxon>
        <taxon>Actinomycetes</taxon>
        <taxon>Propionibacteriales</taxon>
        <taxon>Nocardioidaceae</taxon>
        <taxon>Aeromicrobium</taxon>
    </lineage>
</organism>
<evidence type="ECO:0008006" key="4">
    <source>
        <dbReference type="Google" id="ProtNLM"/>
    </source>
</evidence>
<name>A0A512HRY7_9ACTN</name>
<dbReference type="EMBL" id="BJZQ01000001">
    <property type="protein sequence ID" value="GEO88219.1"/>
    <property type="molecule type" value="Genomic_DNA"/>
</dbReference>
<sequence length="165" mass="17634">MSKPRLAIGTYGSIAFTATDSGRVRAETRFRDEDGSVRRITATGDSRSAAARALKARIATRRMHGEFDDITGDTSFARLAAMWLADIRDEGRLSLNTQSLYERDMRTLVLPAFEQTLRASCHDSSRGGHSPTPTTSGPCSSAGSTGPRLSPAGTAERTPDGSSPV</sequence>
<evidence type="ECO:0000313" key="2">
    <source>
        <dbReference type="EMBL" id="GEO88219.1"/>
    </source>
</evidence>
<keyword evidence="3" id="KW-1185">Reference proteome</keyword>
<proteinExistence type="predicted"/>
<gene>
    <name evidence="2" type="ORF">AFL01nite_05460</name>
</gene>
<dbReference type="OrthoDB" id="1822491at2"/>
<dbReference type="RefSeq" id="WP_146825546.1">
    <property type="nucleotide sequence ID" value="NZ_BAAAYQ010000001.1"/>
</dbReference>